<evidence type="ECO:0000256" key="1">
    <source>
        <dbReference type="SAM" id="MobiDB-lite"/>
    </source>
</evidence>
<accession>V4P870</accession>
<proteinExistence type="predicted"/>
<organism evidence="2 3">
    <name type="scientific">Asticcacaulis benevestitus DSM 16100 = ATCC BAA-896</name>
    <dbReference type="NCBI Taxonomy" id="1121022"/>
    <lineage>
        <taxon>Bacteria</taxon>
        <taxon>Pseudomonadati</taxon>
        <taxon>Pseudomonadota</taxon>
        <taxon>Alphaproteobacteria</taxon>
        <taxon>Caulobacterales</taxon>
        <taxon>Caulobacteraceae</taxon>
        <taxon>Asticcacaulis</taxon>
    </lineage>
</organism>
<name>V4P870_9CAUL</name>
<dbReference type="STRING" id="1121022.GCA_000376105_04369"/>
<gene>
    <name evidence="2" type="ORF">ABENE_21945</name>
</gene>
<comment type="caution">
    <text evidence="2">The sequence shown here is derived from an EMBL/GenBank/DDBJ whole genome shotgun (WGS) entry which is preliminary data.</text>
</comment>
<evidence type="ECO:0000313" key="2">
    <source>
        <dbReference type="EMBL" id="ESQ81455.1"/>
    </source>
</evidence>
<sequence length="98" mass="10890">MEADMASAAEKSTGSFLVRLRKQDTPTGVTPTTIELLSEQTGLTKTEIVHLALRQFADRYLPRYELDDGPLTDAQLKAIRAASPGSQIPEEHFTERLF</sequence>
<dbReference type="EMBL" id="AWGB01000089">
    <property type="protein sequence ID" value="ESQ81455.1"/>
    <property type="molecule type" value="Genomic_DNA"/>
</dbReference>
<dbReference type="AlphaFoldDB" id="V4P870"/>
<dbReference type="eggNOG" id="ENOG5033DFY">
    <property type="taxonomic scope" value="Bacteria"/>
</dbReference>
<dbReference type="Proteomes" id="UP000017837">
    <property type="component" value="Unassembled WGS sequence"/>
</dbReference>
<evidence type="ECO:0000313" key="3">
    <source>
        <dbReference type="Proteomes" id="UP000017837"/>
    </source>
</evidence>
<reference evidence="2 3" key="1">
    <citation type="journal article" date="2014" name="Nature">
        <title>Sequential evolution of bacterial morphology by co-option of a developmental regulator.</title>
        <authorList>
            <person name="Jiang C."/>
            <person name="Brown P.J."/>
            <person name="Ducret A."/>
            <person name="Brun Y.V."/>
        </authorList>
    </citation>
    <scope>NUCLEOTIDE SEQUENCE [LARGE SCALE GENOMIC DNA]</scope>
    <source>
        <strain evidence="2 3">DSM 16100</strain>
    </source>
</reference>
<dbReference type="PATRIC" id="fig|1121022.4.peg.4495"/>
<keyword evidence="3" id="KW-1185">Reference proteome</keyword>
<feature type="region of interest" description="Disordered" evidence="1">
    <location>
        <begin position="1"/>
        <end position="29"/>
    </location>
</feature>
<protein>
    <submittedName>
        <fullName evidence="2">Uncharacterized protein</fullName>
    </submittedName>
</protein>